<evidence type="ECO:0000313" key="3">
    <source>
        <dbReference type="Proteomes" id="UP001307889"/>
    </source>
</evidence>
<protein>
    <submittedName>
        <fullName evidence="2">Uncharacterized protein</fullName>
    </submittedName>
</protein>
<evidence type="ECO:0000256" key="1">
    <source>
        <dbReference type="SAM" id="MobiDB-lite"/>
    </source>
</evidence>
<organism evidence="2 3">
    <name type="scientific">Nesidiocoris tenuis</name>
    <dbReference type="NCBI Taxonomy" id="355587"/>
    <lineage>
        <taxon>Eukaryota</taxon>
        <taxon>Metazoa</taxon>
        <taxon>Ecdysozoa</taxon>
        <taxon>Arthropoda</taxon>
        <taxon>Hexapoda</taxon>
        <taxon>Insecta</taxon>
        <taxon>Pterygota</taxon>
        <taxon>Neoptera</taxon>
        <taxon>Paraneoptera</taxon>
        <taxon>Hemiptera</taxon>
        <taxon>Heteroptera</taxon>
        <taxon>Panheteroptera</taxon>
        <taxon>Cimicomorpha</taxon>
        <taxon>Miridae</taxon>
        <taxon>Dicyphina</taxon>
        <taxon>Nesidiocoris</taxon>
    </lineage>
</organism>
<reference evidence="2 3" key="1">
    <citation type="submission" date="2023-09" db="EMBL/GenBank/DDBJ databases">
        <title>Nesidiocoris tenuis whole genome shotgun sequence.</title>
        <authorList>
            <person name="Shibata T."/>
            <person name="Shimoda M."/>
            <person name="Kobayashi T."/>
            <person name="Uehara T."/>
        </authorList>
    </citation>
    <scope>NUCLEOTIDE SEQUENCE [LARGE SCALE GENOMIC DNA]</scope>
    <source>
        <strain evidence="2 3">Japan</strain>
    </source>
</reference>
<feature type="region of interest" description="Disordered" evidence="1">
    <location>
        <begin position="168"/>
        <end position="188"/>
    </location>
</feature>
<evidence type="ECO:0000313" key="2">
    <source>
        <dbReference type="EMBL" id="BES88711.1"/>
    </source>
</evidence>
<feature type="compositionally biased region" description="Low complexity" evidence="1">
    <location>
        <begin position="168"/>
        <end position="178"/>
    </location>
</feature>
<accession>A0ABN7ACZ5</accession>
<proteinExistence type="predicted"/>
<dbReference type="EMBL" id="AP028909">
    <property type="protein sequence ID" value="BES88711.1"/>
    <property type="molecule type" value="Genomic_DNA"/>
</dbReference>
<keyword evidence="3" id="KW-1185">Reference proteome</keyword>
<dbReference type="Proteomes" id="UP001307889">
    <property type="component" value="Chromosome 1"/>
</dbReference>
<gene>
    <name evidence="2" type="ORF">NTJ_01519</name>
</gene>
<name>A0ABN7ACZ5_9HEMI</name>
<sequence length="223" mass="25826">MPFQRCLREGEDSEKFHDNTVRERLMRLMGTETVRILDRSFMTTFADRLSDQNWEMIKERIEEREKLELDREKQMVLSGMIPISEGPEGFAEHPYFAIMRQVAEDVAKKKAKMEAHQVRKRMNKMFDYSNLPITFKEEMDESTLSALALIQESGKGDSLDYGFGNICSSSSTEQQGSEESSEGSEIDREGLLARYEAPCVRSLRKARTVEEMYRMADSIFQCV</sequence>